<reference evidence="2 3" key="1">
    <citation type="journal article" date="2023" name="Plants (Basel)">
        <title>Bridging the Gap: Combining Genomics and Transcriptomics Approaches to Understand Stylosanthes scabra, an Orphan Legume from the Brazilian Caatinga.</title>
        <authorList>
            <person name="Ferreira-Neto J.R.C."/>
            <person name="da Silva M.D."/>
            <person name="Binneck E."/>
            <person name="de Melo N.F."/>
            <person name="da Silva R.H."/>
            <person name="de Melo A.L.T.M."/>
            <person name="Pandolfi V."/>
            <person name="Bustamante F.O."/>
            <person name="Brasileiro-Vidal A.C."/>
            <person name="Benko-Iseppon A.M."/>
        </authorList>
    </citation>
    <scope>NUCLEOTIDE SEQUENCE [LARGE SCALE GENOMIC DNA]</scope>
    <source>
        <tissue evidence="2">Leaves</tissue>
    </source>
</reference>
<gene>
    <name evidence="2" type="ORF">PIB30_086720</name>
</gene>
<evidence type="ECO:0000313" key="3">
    <source>
        <dbReference type="Proteomes" id="UP001341840"/>
    </source>
</evidence>
<dbReference type="EMBL" id="JASCZI010182739">
    <property type="protein sequence ID" value="MED6188514.1"/>
    <property type="molecule type" value="Genomic_DNA"/>
</dbReference>
<dbReference type="Proteomes" id="UP001341840">
    <property type="component" value="Unassembled WGS sequence"/>
</dbReference>
<name>A0ABU6WT01_9FABA</name>
<proteinExistence type="inferred from homology"/>
<accession>A0ABU6WT01</accession>
<dbReference type="PANTHER" id="PTHR31642">
    <property type="entry name" value="TRICHOTHECENE 3-O-ACETYLTRANSFERASE"/>
    <property type="match status" value="1"/>
</dbReference>
<dbReference type="InterPro" id="IPR023213">
    <property type="entry name" value="CAT-like_dom_sf"/>
</dbReference>
<feature type="non-terminal residue" evidence="2">
    <location>
        <position position="160"/>
    </location>
</feature>
<sequence length="160" mass="17722">MGNSCQETPPLLLQDLKVTIHQASMIFPSKQTQNNDNKNTKSMFLSNIDKVLNFDVETVHFFVANKDYPPAKVVEKLKGALEDALVAYEFLGGRLKLNSETGRLEVDCNGEGAGFVVASSEYRLDEIGDLVFPNPAFSQFVHKTKDFLKHGDSPLCVAQV</sequence>
<dbReference type="InterPro" id="IPR050317">
    <property type="entry name" value="Plant_Fungal_Acyltransferase"/>
</dbReference>
<dbReference type="Gene3D" id="3.30.559.10">
    <property type="entry name" value="Chloramphenicol acetyltransferase-like domain"/>
    <property type="match status" value="1"/>
</dbReference>
<organism evidence="2 3">
    <name type="scientific">Stylosanthes scabra</name>
    <dbReference type="NCBI Taxonomy" id="79078"/>
    <lineage>
        <taxon>Eukaryota</taxon>
        <taxon>Viridiplantae</taxon>
        <taxon>Streptophyta</taxon>
        <taxon>Embryophyta</taxon>
        <taxon>Tracheophyta</taxon>
        <taxon>Spermatophyta</taxon>
        <taxon>Magnoliopsida</taxon>
        <taxon>eudicotyledons</taxon>
        <taxon>Gunneridae</taxon>
        <taxon>Pentapetalae</taxon>
        <taxon>rosids</taxon>
        <taxon>fabids</taxon>
        <taxon>Fabales</taxon>
        <taxon>Fabaceae</taxon>
        <taxon>Papilionoideae</taxon>
        <taxon>50 kb inversion clade</taxon>
        <taxon>dalbergioids sensu lato</taxon>
        <taxon>Dalbergieae</taxon>
        <taxon>Pterocarpus clade</taxon>
        <taxon>Stylosanthes</taxon>
    </lineage>
</organism>
<keyword evidence="3" id="KW-1185">Reference proteome</keyword>
<protein>
    <submittedName>
        <fullName evidence="2">Uncharacterized protein</fullName>
    </submittedName>
</protein>
<comment type="caution">
    <text evidence="2">The sequence shown here is derived from an EMBL/GenBank/DDBJ whole genome shotgun (WGS) entry which is preliminary data.</text>
</comment>
<evidence type="ECO:0000313" key="2">
    <source>
        <dbReference type="EMBL" id="MED6188514.1"/>
    </source>
</evidence>
<comment type="similarity">
    <text evidence="1">Belongs to the plant acyltransferase family.</text>
</comment>
<evidence type="ECO:0000256" key="1">
    <source>
        <dbReference type="ARBA" id="ARBA00009861"/>
    </source>
</evidence>
<dbReference type="PANTHER" id="PTHR31642:SF189">
    <property type="entry name" value="ACYLTRANSFERASE GLAUCE"/>
    <property type="match status" value="1"/>
</dbReference>
<dbReference type="Pfam" id="PF02458">
    <property type="entry name" value="Transferase"/>
    <property type="match status" value="1"/>
</dbReference>